<dbReference type="EMBL" id="VITK01000001">
    <property type="protein sequence ID" value="TWB06528.1"/>
    <property type="molecule type" value="Genomic_DNA"/>
</dbReference>
<evidence type="ECO:0000256" key="1">
    <source>
        <dbReference type="ARBA" id="ARBA00005254"/>
    </source>
</evidence>
<dbReference type="CDD" id="cd06558">
    <property type="entry name" value="crotonase-like"/>
    <property type="match status" value="1"/>
</dbReference>
<dbReference type="AlphaFoldDB" id="A0A560EAZ4"/>
<dbReference type="InterPro" id="IPR029045">
    <property type="entry name" value="ClpP/crotonase-like_dom_sf"/>
</dbReference>
<dbReference type="Gene3D" id="3.90.226.10">
    <property type="entry name" value="2-enoyl-CoA Hydratase, Chain A, domain 1"/>
    <property type="match status" value="1"/>
</dbReference>
<dbReference type="Gene3D" id="1.10.12.10">
    <property type="entry name" value="Lyase 2-enoyl-coa Hydratase, Chain A, domain 2"/>
    <property type="match status" value="1"/>
</dbReference>
<dbReference type="Pfam" id="PF00378">
    <property type="entry name" value="ECH_1"/>
    <property type="match status" value="1"/>
</dbReference>
<accession>A0A560EAZ4</accession>
<reference evidence="2 3" key="1">
    <citation type="submission" date="2019-06" db="EMBL/GenBank/DDBJ databases">
        <title>Genomic Encyclopedia of Type Strains, Phase IV (KMG-V): Genome sequencing to study the core and pangenomes of soil and plant-associated prokaryotes.</title>
        <authorList>
            <person name="Whitman W."/>
        </authorList>
    </citation>
    <scope>NUCLEOTIDE SEQUENCE [LARGE SCALE GENOMIC DNA]</scope>
    <source>
        <strain evidence="2 3">BR 510</strain>
    </source>
</reference>
<sequence length="280" mass="30612">MTSQAGETAQSTRMADIPYGPQTKITIERKGQIVLIGINRPTIDNRLDPDATESLARAYYDYDRDPSLRAAVLFGHGDRFSRGVDVDAYKAFAQSGRTLMKGPGFIDPLGRTKPALTKPLIIAVHGDTWNMAHELFLVADIRIASEDTEFGQDENTHGRFPGGGSTVRFPREAGWGNAMRFILTGDHWGASEALRMGTVHDVAPNRDAALAKAVEIANKIAACAPLGIKTSLASSHIALDDSQAALAKLDEQYRALYATRDFQEGRDAQAQKRRPVYEGR</sequence>
<comment type="similarity">
    <text evidence="1">Belongs to the enoyl-CoA hydratase/isomerase family.</text>
</comment>
<dbReference type="RefSeq" id="WP_246670062.1">
    <property type="nucleotide sequence ID" value="NZ_VITK01000001.1"/>
</dbReference>
<protein>
    <submittedName>
        <fullName evidence="2">Enoyl-CoA hydratase/carnithine racemase</fullName>
    </submittedName>
</protein>
<proteinExistence type="inferred from homology"/>
<evidence type="ECO:0000313" key="2">
    <source>
        <dbReference type="EMBL" id="TWB06528.1"/>
    </source>
</evidence>
<keyword evidence="3" id="KW-1185">Reference proteome</keyword>
<name>A0A560EAZ4_9BRAD</name>
<gene>
    <name evidence="2" type="ORF">FBZ96_101340</name>
</gene>
<dbReference type="PANTHER" id="PTHR43802">
    <property type="entry name" value="ENOYL-COA HYDRATASE"/>
    <property type="match status" value="1"/>
</dbReference>
<evidence type="ECO:0000313" key="3">
    <source>
        <dbReference type="Proteomes" id="UP000319949"/>
    </source>
</evidence>
<organism evidence="2 3">
    <name type="scientific">Bradyrhizobium stylosanthis</name>
    <dbReference type="NCBI Taxonomy" id="1803665"/>
    <lineage>
        <taxon>Bacteria</taxon>
        <taxon>Pseudomonadati</taxon>
        <taxon>Pseudomonadota</taxon>
        <taxon>Alphaproteobacteria</taxon>
        <taxon>Hyphomicrobiales</taxon>
        <taxon>Nitrobacteraceae</taxon>
        <taxon>Bradyrhizobium</taxon>
    </lineage>
</organism>
<comment type="caution">
    <text evidence="2">The sequence shown here is derived from an EMBL/GenBank/DDBJ whole genome shotgun (WGS) entry which is preliminary data.</text>
</comment>
<dbReference type="Proteomes" id="UP000319949">
    <property type="component" value="Unassembled WGS sequence"/>
</dbReference>
<dbReference type="InterPro" id="IPR014748">
    <property type="entry name" value="Enoyl-CoA_hydra_C"/>
</dbReference>
<dbReference type="InterPro" id="IPR001753">
    <property type="entry name" value="Enoyl-CoA_hydra/iso"/>
</dbReference>
<dbReference type="PANTHER" id="PTHR43802:SF1">
    <property type="entry name" value="IP11341P-RELATED"/>
    <property type="match status" value="1"/>
</dbReference>
<dbReference type="STRING" id="1803665.GCA_001641335_03704"/>
<dbReference type="SUPFAM" id="SSF52096">
    <property type="entry name" value="ClpP/crotonase"/>
    <property type="match status" value="1"/>
</dbReference>
<dbReference type="GO" id="GO:0003824">
    <property type="term" value="F:catalytic activity"/>
    <property type="evidence" value="ECO:0007669"/>
    <property type="project" value="UniProtKB-ARBA"/>
</dbReference>